<sequence length="532" mass="59616">MNQENKDFAEIDIAKVARRLGLNPQRKNGKGYTYCPLCESKKLKNPPQGEKPHHYVLGGENKHLSCCYKCGAGHNPLSLVKVVLSCNAREAFKWLEENGFLPDESKGANPQEDLNPLKKLAKIRGWTTEAMEILGVYSKGSRVVIPMQDAAGNQTGYTERMGDNSKVPVQSGEKTKSKSVGHHGLFYPKGGISADKDVLVCEGEADVIAAISAGYKNVIGTKGAAPGRDSENYLQEIIPSGAKVVLAPDPDDAGRTWRDKFGRLLANAGCEIKFIPPKDRDLDDRLKFEDASIHELIFKAKEWTDPTEDFFDGKTFIPRRLARHIENNHKLAFGFDPEKGAGRIVEYCSGVWRPAVGLDKDAQEALGERTRPRRVTSAMETLKRDIEWIPWRKWNSNRNLINCKSGMVDPITLEVKPHSPDYFSTFQIPHEFNPDAESEVVEKFLQDVLPPDCIETAGMMLGYLLVPKLSADKFFVLEGPAGTGKTTFLNATLDSNIGLWDWWINARFCYLLYRWKSSTLQPTHTALPTWRY</sequence>
<dbReference type="GO" id="GO:1990077">
    <property type="term" value="C:primosome complex"/>
    <property type="evidence" value="ECO:0007669"/>
    <property type="project" value="UniProtKB-KW"/>
</dbReference>
<evidence type="ECO:0000256" key="1">
    <source>
        <dbReference type="ARBA" id="ARBA00022478"/>
    </source>
</evidence>
<keyword evidence="1" id="KW-0240">DNA-directed RNA polymerase</keyword>
<name>A0A133VJG7_9EURY</name>
<dbReference type="AlphaFoldDB" id="A0A133VJG7"/>
<keyword evidence="4" id="KW-0548">Nucleotidyltransferase</keyword>
<accession>A0A133VJG7</accession>
<dbReference type="Gene3D" id="3.90.580.10">
    <property type="entry name" value="Zinc finger, CHC2-type domain"/>
    <property type="match status" value="1"/>
</dbReference>
<evidence type="ECO:0000256" key="7">
    <source>
        <dbReference type="ARBA" id="ARBA00023163"/>
    </source>
</evidence>
<dbReference type="InterPro" id="IPR051620">
    <property type="entry name" value="ORF904-like_C"/>
</dbReference>
<keyword evidence="3" id="KW-0808">Transferase</keyword>
<dbReference type="Gene3D" id="3.40.1360.10">
    <property type="match status" value="1"/>
</dbReference>
<evidence type="ECO:0000256" key="4">
    <source>
        <dbReference type="ARBA" id="ARBA00022695"/>
    </source>
</evidence>
<dbReference type="SMART" id="SM00885">
    <property type="entry name" value="D5_N"/>
    <property type="match status" value="1"/>
</dbReference>
<dbReference type="GO" id="GO:0016787">
    <property type="term" value="F:hydrolase activity"/>
    <property type="evidence" value="ECO:0007669"/>
    <property type="project" value="UniProtKB-KW"/>
</dbReference>
<evidence type="ECO:0000256" key="6">
    <source>
        <dbReference type="ARBA" id="ARBA00022801"/>
    </source>
</evidence>
<dbReference type="GO" id="GO:0000428">
    <property type="term" value="C:DNA-directed RNA polymerase complex"/>
    <property type="evidence" value="ECO:0007669"/>
    <property type="project" value="UniProtKB-KW"/>
</dbReference>
<dbReference type="PANTHER" id="PTHR35372:SF2">
    <property type="entry name" value="SF3 HELICASE DOMAIN-CONTAINING PROTEIN"/>
    <property type="match status" value="1"/>
</dbReference>
<dbReference type="GO" id="GO:0008270">
    <property type="term" value="F:zinc ion binding"/>
    <property type="evidence" value="ECO:0007669"/>
    <property type="project" value="InterPro"/>
</dbReference>
<evidence type="ECO:0000313" key="10">
    <source>
        <dbReference type="EMBL" id="KXB06570.1"/>
    </source>
</evidence>
<dbReference type="Proteomes" id="UP000070263">
    <property type="component" value="Unassembled WGS sequence"/>
</dbReference>
<gene>
    <name evidence="10" type="ORF">AKJ51_03465</name>
</gene>
<comment type="caution">
    <text evidence="10">The sequence shown here is derived from an EMBL/GenBank/DDBJ whole genome shotgun (WGS) entry which is preliminary data.</text>
</comment>
<dbReference type="GO" id="GO:0006269">
    <property type="term" value="P:DNA replication, synthesis of primer"/>
    <property type="evidence" value="ECO:0007669"/>
    <property type="project" value="UniProtKB-KW"/>
</dbReference>
<reference evidence="10 11" key="1">
    <citation type="journal article" date="2016" name="Sci. Rep.">
        <title>Metabolic traits of an uncultured archaeal lineage -MSBL1- from brine pools of the Red Sea.</title>
        <authorList>
            <person name="Mwirichia R."/>
            <person name="Alam I."/>
            <person name="Rashid M."/>
            <person name="Vinu M."/>
            <person name="Ba-Alawi W."/>
            <person name="Anthony Kamau A."/>
            <person name="Kamanda Ngugi D."/>
            <person name="Goker M."/>
            <person name="Klenk H.P."/>
            <person name="Bajic V."/>
            <person name="Stingl U."/>
        </authorList>
    </citation>
    <scope>NUCLEOTIDE SEQUENCE [LARGE SCALE GENOMIC DNA]</scope>
    <source>
        <strain evidence="10">SCGC-AAA382A20</strain>
    </source>
</reference>
<feature type="region of interest" description="Disordered" evidence="8">
    <location>
        <begin position="154"/>
        <end position="180"/>
    </location>
</feature>
<evidence type="ECO:0000256" key="5">
    <source>
        <dbReference type="ARBA" id="ARBA00022705"/>
    </source>
</evidence>
<dbReference type="GO" id="GO:0016779">
    <property type="term" value="F:nucleotidyltransferase activity"/>
    <property type="evidence" value="ECO:0007669"/>
    <property type="project" value="UniProtKB-KW"/>
</dbReference>
<protein>
    <recommendedName>
        <fullName evidence="9">Toprim domain-containing protein</fullName>
    </recommendedName>
</protein>
<dbReference type="InterPro" id="IPR014818">
    <property type="entry name" value="Phage/plasmid_primase_P4_C"/>
</dbReference>
<dbReference type="PROSITE" id="PS50880">
    <property type="entry name" value="TOPRIM"/>
    <property type="match status" value="1"/>
</dbReference>
<dbReference type="SUPFAM" id="SSF56731">
    <property type="entry name" value="DNA primase core"/>
    <property type="match status" value="1"/>
</dbReference>
<keyword evidence="11" id="KW-1185">Reference proteome</keyword>
<dbReference type="InterPro" id="IPR036977">
    <property type="entry name" value="DNA_primase_Znf_CHC2"/>
</dbReference>
<evidence type="ECO:0000256" key="8">
    <source>
        <dbReference type="SAM" id="MobiDB-lite"/>
    </source>
</evidence>
<dbReference type="InterPro" id="IPR034154">
    <property type="entry name" value="TOPRIM_DnaG/twinkle"/>
</dbReference>
<evidence type="ECO:0000313" key="11">
    <source>
        <dbReference type="Proteomes" id="UP000070263"/>
    </source>
</evidence>
<dbReference type="GO" id="GO:0003677">
    <property type="term" value="F:DNA binding"/>
    <property type="evidence" value="ECO:0007669"/>
    <property type="project" value="InterPro"/>
</dbReference>
<dbReference type="SMART" id="SM00493">
    <property type="entry name" value="TOPRIM"/>
    <property type="match status" value="1"/>
</dbReference>
<dbReference type="Pfam" id="PF13155">
    <property type="entry name" value="Toprim_2"/>
    <property type="match status" value="1"/>
</dbReference>
<dbReference type="InterPro" id="IPR006171">
    <property type="entry name" value="TOPRIM_dom"/>
</dbReference>
<feature type="domain" description="Toprim" evidence="9">
    <location>
        <begin position="196"/>
        <end position="287"/>
    </location>
</feature>
<proteinExistence type="predicted"/>
<keyword evidence="7" id="KW-0804">Transcription</keyword>
<dbReference type="SUPFAM" id="SSF57783">
    <property type="entry name" value="Zinc beta-ribbon"/>
    <property type="match status" value="1"/>
</dbReference>
<evidence type="ECO:0000259" key="9">
    <source>
        <dbReference type="PROSITE" id="PS50880"/>
    </source>
</evidence>
<organism evidence="10 11">
    <name type="scientific">candidate division MSBL1 archaeon SCGC-AAA382A20</name>
    <dbReference type="NCBI Taxonomy" id="1698280"/>
    <lineage>
        <taxon>Archaea</taxon>
        <taxon>Methanobacteriati</taxon>
        <taxon>Methanobacteriota</taxon>
        <taxon>candidate division MSBL1</taxon>
    </lineage>
</organism>
<dbReference type="EMBL" id="LHYE01000040">
    <property type="protein sequence ID" value="KXB06570.1"/>
    <property type="molecule type" value="Genomic_DNA"/>
</dbReference>
<dbReference type="CDD" id="cd01029">
    <property type="entry name" value="TOPRIM_primases"/>
    <property type="match status" value="1"/>
</dbReference>
<evidence type="ECO:0000256" key="2">
    <source>
        <dbReference type="ARBA" id="ARBA00022515"/>
    </source>
</evidence>
<keyword evidence="5" id="KW-0235">DNA replication</keyword>
<dbReference type="PANTHER" id="PTHR35372">
    <property type="entry name" value="ATP BINDING PROTEIN-RELATED"/>
    <property type="match status" value="1"/>
</dbReference>
<dbReference type="Pfam" id="PF08706">
    <property type="entry name" value="D5_N"/>
    <property type="match status" value="1"/>
</dbReference>
<evidence type="ECO:0000256" key="3">
    <source>
        <dbReference type="ARBA" id="ARBA00022679"/>
    </source>
</evidence>
<keyword evidence="6" id="KW-0378">Hydrolase</keyword>
<keyword evidence="2" id="KW-0639">Primosome</keyword>